<name>A0ABP9WM67_9GAMM</name>
<dbReference type="RefSeq" id="WP_345548986.1">
    <property type="nucleotide sequence ID" value="NZ_BAABRT010000004.1"/>
</dbReference>
<organism evidence="2 3">
    <name type="scientific">Microbulbifer aestuariivivens</name>
    <dbReference type="NCBI Taxonomy" id="1908308"/>
    <lineage>
        <taxon>Bacteria</taxon>
        <taxon>Pseudomonadati</taxon>
        <taxon>Pseudomonadota</taxon>
        <taxon>Gammaproteobacteria</taxon>
        <taxon>Cellvibrionales</taxon>
        <taxon>Microbulbiferaceae</taxon>
        <taxon>Microbulbifer</taxon>
    </lineage>
</organism>
<sequence length="229" mass="25382">MANSRNRFLSAVRIALASLLLLLGGCTHTVQVDGEFPQPVGPQHPLKVGVYLSEDFREFTYHEDSEDREEWNISTGRAQENLFETVLGSMFVETVPLGQYPDNLPGDVELVIVPEVRELQFTMPRETRVNIFEVWIKYDMQAYAPNGDAVANWVITAYGKTPTAFLKSREAALAQAINVALRDAGATLFTGFAMVPELQALLEEKRRAIALEKIPSPTDTASAVEAPVE</sequence>
<accession>A0ABP9WM67</accession>
<reference evidence="2 3" key="1">
    <citation type="submission" date="2024-02" db="EMBL/GenBank/DDBJ databases">
        <title>Microbulbifer aestuariivivens NBRC 112533.</title>
        <authorList>
            <person name="Ichikawa N."/>
            <person name="Katano-Makiyama Y."/>
            <person name="Hidaka K."/>
        </authorList>
    </citation>
    <scope>NUCLEOTIDE SEQUENCE [LARGE SCALE GENOMIC DNA]</scope>
    <source>
        <strain evidence="2 3">NBRC 112533</strain>
    </source>
</reference>
<evidence type="ECO:0000256" key="1">
    <source>
        <dbReference type="SAM" id="SignalP"/>
    </source>
</evidence>
<protein>
    <recommendedName>
        <fullName evidence="4">ABC-type transport auxiliary lipoprotein component domain-containing protein</fullName>
    </recommendedName>
</protein>
<dbReference type="PROSITE" id="PS51257">
    <property type="entry name" value="PROKAR_LIPOPROTEIN"/>
    <property type="match status" value="1"/>
</dbReference>
<keyword evidence="1" id="KW-0732">Signal</keyword>
<feature type="signal peptide" evidence="1">
    <location>
        <begin position="1"/>
        <end position="32"/>
    </location>
</feature>
<gene>
    <name evidence="2" type="ORF">Maes01_00744</name>
</gene>
<feature type="chain" id="PRO_5046417012" description="ABC-type transport auxiliary lipoprotein component domain-containing protein" evidence="1">
    <location>
        <begin position="33"/>
        <end position="229"/>
    </location>
</feature>
<comment type="caution">
    <text evidence="2">The sequence shown here is derived from an EMBL/GenBank/DDBJ whole genome shotgun (WGS) entry which is preliminary data.</text>
</comment>
<dbReference type="Proteomes" id="UP001408594">
    <property type="component" value="Unassembled WGS sequence"/>
</dbReference>
<dbReference type="EMBL" id="BAABRT010000004">
    <property type="protein sequence ID" value="GAA5524190.1"/>
    <property type="molecule type" value="Genomic_DNA"/>
</dbReference>
<proteinExistence type="predicted"/>
<evidence type="ECO:0000313" key="3">
    <source>
        <dbReference type="Proteomes" id="UP001408594"/>
    </source>
</evidence>
<evidence type="ECO:0000313" key="2">
    <source>
        <dbReference type="EMBL" id="GAA5524190.1"/>
    </source>
</evidence>
<keyword evidence="3" id="KW-1185">Reference proteome</keyword>
<evidence type="ECO:0008006" key="4">
    <source>
        <dbReference type="Google" id="ProtNLM"/>
    </source>
</evidence>